<name>A0A268A789_9BACI</name>
<comment type="caution">
    <text evidence="7">The sequence shown here is derived from an EMBL/GenBank/DDBJ whole genome shotgun (WGS) entry which is preliminary data.</text>
</comment>
<feature type="transmembrane region" description="Helical" evidence="6">
    <location>
        <begin position="194"/>
        <end position="215"/>
    </location>
</feature>
<evidence type="ECO:0000256" key="1">
    <source>
        <dbReference type="ARBA" id="ARBA00004141"/>
    </source>
</evidence>
<evidence type="ECO:0000256" key="6">
    <source>
        <dbReference type="SAM" id="Phobius"/>
    </source>
</evidence>
<comment type="subcellular location">
    <subcellularLocation>
        <location evidence="1">Membrane</location>
        <topology evidence="1">Multi-pass membrane protein</topology>
    </subcellularLocation>
</comment>
<evidence type="ECO:0000256" key="2">
    <source>
        <dbReference type="ARBA" id="ARBA00022692"/>
    </source>
</evidence>
<reference evidence="7 8" key="1">
    <citation type="submission" date="2017-07" db="EMBL/GenBank/DDBJ databases">
        <title>Isolation and whole genome analysis of endospore-forming bacteria from heroin.</title>
        <authorList>
            <person name="Kalinowski J."/>
            <person name="Ahrens B."/>
            <person name="Al-Dilaimi A."/>
            <person name="Winkler A."/>
            <person name="Wibberg D."/>
            <person name="Schleenbecker U."/>
            <person name="Ruckert C."/>
            <person name="Wolfel R."/>
            <person name="Grass G."/>
        </authorList>
    </citation>
    <scope>NUCLEOTIDE SEQUENCE [LARGE SCALE GENOMIC DNA]</scope>
    <source>
        <strain evidence="7 8">7528</strain>
    </source>
</reference>
<keyword evidence="4 6" id="KW-1133">Transmembrane helix</keyword>
<protein>
    <recommendedName>
        <fullName evidence="9">Rod shape-determining protein RodA</fullName>
    </recommendedName>
</protein>
<dbReference type="GO" id="GO:0005886">
    <property type="term" value="C:plasma membrane"/>
    <property type="evidence" value="ECO:0007669"/>
    <property type="project" value="TreeGrafter"/>
</dbReference>
<evidence type="ECO:0000256" key="5">
    <source>
        <dbReference type="ARBA" id="ARBA00023136"/>
    </source>
</evidence>
<feature type="transmembrane region" description="Helical" evidence="6">
    <location>
        <begin position="17"/>
        <end position="38"/>
    </location>
</feature>
<evidence type="ECO:0000256" key="4">
    <source>
        <dbReference type="ARBA" id="ARBA00022989"/>
    </source>
</evidence>
<proteinExistence type="predicted"/>
<dbReference type="GO" id="GO:0032153">
    <property type="term" value="C:cell division site"/>
    <property type="evidence" value="ECO:0007669"/>
    <property type="project" value="TreeGrafter"/>
</dbReference>
<sequence length="387" mass="43109">MVTSMQKLQTYLEKFDYIYFSLIILLGLVSLVSLYQVQLLQGEYFVLQQVVWYVIGLGGCFIVSYFLDLDILKRLSLFVYLFFLLLLVGILIAPANISKEINNAYGWYTIGGFSFQPAESMKIGLILYLAQVISKGTDSSPTLKEEMLLVGKLTVITFIPVAVVMQFPDFGNAMVYLAIYGAMLLVSRVRIKTILLIFSVPLTIILTLTITYFVATDFFLDRILGMLPSYQASRFYGWLQPEKYTISGYQLNQSIMAIGSGNVSGYEHMPHVPYAYSDLIFAVIGGVFGFVGTSIVLLFYFMLIYKIVMISQRYHDSFGTLIGAGIAGFLTFQIFQNVGMSIGLMPVTGLGLPLISYGGSALVITLASLGLILNMRVNTMTFMFGNK</sequence>
<dbReference type="PANTHER" id="PTHR30474">
    <property type="entry name" value="CELL CYCLE PROTEIN"/>
    <property type="match status" value="1"/>
</dbReference>
<dbReference type="InterPro" id="IPR001182">
    <property type="entry name" value="FtsW/RodA"/>
</dbReference>
<dbReference type="AlphaFoldDB" id="A0A268A789"/>
<organism evidence="7 8">
    <name type="scientific">Terribacillus saccharophilus</name>
    <dbReference type="NCBI Taxonomy" id="361277"/>
    <lineage>
        <taxon>Bacteria</taxon>
        <taxon>Bacillati</taxon>
        <taxon>Bacillota</taxon>
        <taxon>Bacilli</taxon>
        <taxon>Bacillales</taxon>
        <taxon>Bacillaceae</taxon>
        <taxon>Terribacillus</taxon>
    </lineage>
</organism>
<evidence type="ECO:0000313" key="7">
    <source>
        <dbReference type="EMBL" id="PAD19986.1"/>
    </source>
</evidence>
<keyword evidence="3" id="KW-0133">Cell shape</keyword>
<feature type="transmembrane region" description="Helical" evidence="6">
    <location>
        <begin position="50"/>
        <end position="68"/>
    </location>
</feature>
<accession>A0A268A789</accession>
<feature type="transmembrane region" description="Helical" evidence="6">
    <location>
        <begin position="75"/>
        <end position="93"/>
    </location>
</feature>
<dbReference type="GO" id="GO:0015648">
    <property type="term" value="F:lipid-linked peptidoglycan transporter activity"/>
    <property type="evidence" value="ECO:0007669"/>
    <property type="project" value="TreeGrafter"/>
</dbReference>
<feature type="transmembrane region" description="Helical" evidence="6">
    <location>
        <begin position="149"/>
        <end position="167"/>
    </location>
</feature>
<evidence type="ECO:0000256" key="3">
    <source>
        <dbReference type="ARBA" id="ARBA00022960"/>
    </source>
</evidence>
<gene>
    <name evidence="7" type="ORF">CHH64_16260</name>
</gene>
<dbReference type="Proteomes" id="UP000216013">
    <property type="component" value="Unassembled WGS sequence"/>
</dbReference>
<feature type="transmembrane region" description="Helical" evidence="6">
    <location>
        <begin position="317"/>
        <end position="335"/>
    </location>
</feature>
<feature type="transmembrane region" description="Helical" evidence="6">
    <location>
        <begin position="105"/>
        <end position="129"/>
    </location>
</feature>
<keyword evidence="2 6" id="KW-0812">Transmembrane</keyword>
<dbReference type="PROSITE" id="PS00428">
    <property type="entry name" value="FTSW_RODA_SPOVE"/>
    <property type="match status" value="1"/>
</dbReference>
<evidence type="ECO:0000313" key="8">
    <source>
        <dbReference type="Proteomes" id="UP000216013"/>
    </source>
</evidence>
<dbReference type="GO" id="GO:0051301">
    <property type="term" value="P:cell division"/>
    <property type="evidence" value="ECO:0007669"/>
    <property type="project" value="InterPro"/>
</dbReference>
<dbReference type="EMBL" id="NPBV01000027">
    <property type="protein sequence ID" value="PAD19986.1"/>
    <property type="molecule type" value="Genomic_DNA"/>
</dbReference>
<feature type="transmembrane region" description="Helical" evidence="6">
    <location>
        <begin position="355"/>
        <end position="373"/>
    </location>
</feature>
<keyword evidence="5 6" id="KW-0472">Membrane</keyword>
<feature type="transmembrane region" description="Helical" evidence="6">
    <location>
        <begin position="173"/>
        <end position="189"/>
    </location>
</feature>
<evidence type="ECO:0008006" key="9">
    <source>
        <dbReference type="Google" id="ProtNLM"/>
    </source>
</evidence>
<dbReference type="GO" id="GO:0008360">
    <property type="term" value="P:regulation of cell shape"/>
    <property type="evidence" value="ECO:0007669"/>
    <property type="project" value="UniProtKB-KW"/>
</dbReference>
<dbReference type="InterPro" id="IPR018365">
    <property type="entry name" value="Cell_cycle_FtsW-rel_CS"/>
</dbReference>
<feature type="transmembrane region" description="Helical" evidence="6">
    <location>
        <begin position="279"/>
        <end position="305"/>
    </location>
</feature>
<dbReference type="Pfam" id="PF01098">
    <property type="entry name" value="FTSW_RODA_SPOVE"/>
    <property type="match status" value="1"/>
</dbReference>
<dbReference type="PANTHER" id="PTHR30474:SF1">
    <property type="entry name" value="PEPTIDOGLYCAN GLYCOSYLTRANSFERASE MRDB"/>
    <property type="match status" value="1"/>
</dbReference>